<evidence type="ECO:0000256" key="1">
    <source>
        <dbReference type="PROSITE-ProRule" id="PRU00339"/>
    </source>
</evidence>
<feature type="compositionally biased region" description="Acidic residues" evidence="2">
    <location>
        <begin position="222"/>
        <end position="237"/>
    </location>
</feature>
<dbReference type="Gene3D" id="1.25.40.10">
    <property type="entry name" value="Tetratricopeptide repeat domain"/>
    <property type="match status" value="1"/>
</dbReference>
<reference evidence="3 4" key="1">
    <citation type="journal article" date="2015" name="Nature">
        <title>rRNA introns, odd ribosomes, and small enigmatic genomes across a large radiation of phyla.</title>
        <authorList>
            <person name="Brown C.T."/>
            <person name="Hug L.A."/>
            <person name="Thomas B.C."/>
            <person name="Sharon I."/>
            <person name="Castelle C.J."/>
            <person name="Singh A."/>
            <person name="Wilkins M.J."/>
            <person name="Williams K.H."/>
            <person name="Banfield J.F."/>
        </authorList>
    </citation>
    <scope>NUCLEOTIDE SEQUENCE [LARGE SCALE GENOMIC DNA]</scope>
</reference>
<evidence type="ECO:0000256" key="2">
    <source>
        <dbReference type="SAM" id="MobiDB-lite"/>
    </source>
</evidence>
<dbReference type="SMART" id="SM00028">
    <property type="entry name" value="TPR"/>
    <property type="match status" value="2"/>
</dbReference>
<dbReference type="Pfam" id="PF14559">
    <property type="entry name" value="TPR_19"/>
    <property type="match status" value="1"/>
</dbReference>
<name>A0A0G0NMK7_9BACT</name>
<dbReference type="EMBL" id="LBVN01000011">
    <property type="protein sequence ID" value="KKQ87109.1"/>
    <property type="molecule type" value="Genomic_DNA"/>
</dbReference>
<dbReference type="SUPFAM" id="SSF48452">
    <property type="entry name" value="TPR-like"/>
    <property type="match status" value="1"/>
</dbReference>
<dbReference type="Proteomes" id="UP000033944">
    <property type="component" value="Unassembled WGS sequence"/>
</dbReference>
<organism evidence="3 4">
    <name type="scientific">Candidatus Woesebacteria bacterium GW2011_GWB1_38_8b</name>
    <dbReference type="NCBI Taxonomy" id="1618571"/>
    <lineage>
        <taxon>Bacteria</taxon>
        <taxon>Candidatus Woeseibacteriota</taxon>
    </lineage>
</organism>
<keyword evidence="1" id="KW-0802">TPR repeat</keyword>
<accession>A0A0G0NMK7</accession>
<dbReference type="PROSITE" id="PS50005">
    <property type="entry name" value="TPR"/>
    <property type="match status" value="1"/>
</dbReference>
<feature type="repeat" description="TPR" evidence="1">
    <location>
        <begin position="36"/>
        <end position="69"/>
    </location>
</feature>
<evidence type="ECO:0000313" key="3">
    <source>
        <dbReference type="EMBL" id="KKQ87109.1"/>
    </source>
</evidence>
<dbReference type="InterPro" id="IPR011990">
    <property type="entry name" value="TPR-like_helical_dom_sf"/>
</dbReference>
<gene>
    <name evidence="3" type="ORF">UT10_C0011G0040</name>
</gene>
<comment type="caution">
    <text evidence="3">The sequence shown here is derived from an EMBL/GenBank/DDBJ whole genome shotgun (WGS) entry which is preliminary data.</text>
</comment>
<sequence>MNNSLAQQAIQKALSGNWDEALELNKEILDSDPNNTDALNRTARAYAELGKIELAKKTAKKVLVIDPFNTIALKAFDKWKSMKNGEAYKSEPVKPQLFLEEPGKTKVVGLINLGDKGLIAKLDAGDDVKLNAHGHKISICTKDSKYLGRLPDDISARMKTLISRGYEYGVWVKSVDKAEVKVFIRELKRSSSSSDVPSFSTEKIDYISFTPPELVHKKESESDGEGVSDEDSNPSEE</sequence>
<proteinExistence type="predicted"/>
<dbReference type="InterPro" id="IPR019734">
    <property type="entry name" value="TPR_rpt"/>
</dbReference>
<protein>
    <submittedName>
        <fullName evidence="3">Uncharacterized protein</fullName>
    </submittedName>
</protein>
<evidence type="ECO:0000313" key="4">
    <source>
        <dbReference type="Proteomes" id="UP000033944"/>
    </source>
</evidence>
<dbReference type="AlphaFoldDB" id="A0A0G0NMK7"/>
<feature type="region of interest" description="Disordered" evidence="2">
    <location>
        <begin position="212"/>
        <end position="237"/>
    </location>
</feature>